<dbReference type="Proteomes" id="UP000789508">
    <property type="component" value="Unassembled WGS sequence"/>
</dbReference>
<accession>A0A9N9HWG0</accession>
<feature type="non-terminal residue" evidence="1">
    <location>
        <position position="1"/>
    </location>
</feature>
<protein>
    <submittedName>
        <fullName evidence="1">10917_t:CDS:1</fullName>
    </submittedName>
</protein>
<sequence length="136" mass="15377">MENNFESGSLNSDSEESSDIFVFLSSVSENDTRTPSPSSLDSEEIKYLQNYHLCNLRELVANGPKPLINASNDGLEPILKKLQEKIETSVIRTERKNIGIMITDLLKNIGIDLEEYFQILSRDPFNWTYAGTLGFL</sequence>
<dbReference type="AlphaFoldDB" id="A0A9N9HWG0"/>
<gene>
    <name evidence="1" type="ORF">ALEPTO_LOCUS11855</name>
</gene>
<keyword evidence="2" id="KW-1185">Reference proteome</keyword>
<organism evidence="1 2">
    <name type="scientific">Ambispora leptoticha</name>
    <dbReference type="NCBI Taxonomy" id="144679"/>
    <lineage>
        <taxon>Eukaryota</taxon>
        <taxon>Fungi</taxon>
        <taxon>Fungi incertae sedis</taxon>
        <taxon>Mucoromycota</taxon>
        <taxon>Glomeromycotina</taxon>
        <taxon>Glomeromycetes</taxon>
        <taxon>Archaeosporales</taxon>
        <taxon>Ambisporaceae</taxon>
        <taxon>Ambispora</taxon>
    </lineage>
</organism>
<comment type="caution">
    <text evidence="1">The sequence shown here is derived from an EMBL/GenBank/DDBJ whole genome shotgun (WGS) entry which is preliminary data.</text>
</comment>
<name>A0A9N9HWG0_9GLOM</name>
<dbReference type="EMBL" id="CAJVPS010021932">
    <property type="protein sequence ID" value="CAG8709243.1"/>
    <property type="molecule type" value="Genomic_DNA"/>
</dbReference>
<evidence type="ECO:0000313" key="1">
    <source>
        <dbReference type="EMBL" id="CAG8709243.1"/>
    </source>
</evidence>
<reference evidence="1" key="1">
    <citation type="submission" date="2021-06" db="EMBL/GenBank/DDBJ databases">
        <authorList>
            <person name="Kallberg Y."/>
            <person name="Tangrot J."/>
            <person name="Rosling A."/>
        </authorList>
    </citation>
    <scope>NUCLEOTIDE SEQUENCE</scope>
    <source>
        <strain evidence="1">FL130A</strain>
    </source>
</reference>
<evidence type="ECO:0000313" key="2">
    <source>
        <dbReference type="Proteomes" id="UP000789508"/>
    </source>
</evidence>
<proteinExistence type="predicted"/>